<accession>A0A136ISA7</accession>
<feature type="chain" id="PRO_5007293035" evidence="3">
    <location>
        <begin position="26"/>
        <end position="476"/>
    </location>
</feature>
<dbReference type="AlphaFoldDB" id="A0A136ISA7"/>
<keyword evidence="2" id="KW-1133">Transmembrane helix</keyword>
<evidence type="ECO:0000256" key="1">
    <source>
        <dbReference type="SAM" id="MobiDB-lite"/>
    </source>
</evidence>
<dbReference type="EMBL" id="KQ964261">
    <property type="protein sequence ID" value="KXJ87649.1"/>
    <property type="molecule type" value="Genomic_DNA"/>
</dbReference>
<evidence type="ECO:0000256" key="2">
    <source>
        <dbReference type="SAM" id="Phobius"/>
    </source>
</evidence>
<keyword evidence="3" id="KW-0732">Signal</keyword>
<feature type="transmembrane region" description="Helical" evidence="2">
    <location>
        <begin position="407"/>
        <end position="432"/>
    </location>
</feature>
<dbReference type="InParanoid" id="A0A136ISA7"/>
<feature type="transmembrane region" description="Helical" evidence="2">
    <location>
        <begin position="171"/>
        <end position="195"/>
    </location>
</feature>
<sequence>MILRSNQLPLSAFLTFCVYPTLVSASRPTTQFITVFPAWESRIRPILEGNCSKVYTQYLDPAETGNQATYELIDCIIKEFPEYRKAEIATAALVLGLAPFIIQQMGPRVADVGTLALRRPFLAILIGASCPIVGADMAGTFNNPAEHLSIPAMKTMRPDLSWMNLNEPRPIVVSLITAAEYLLAMATFVNLQILAWQIASWTVVVWAPHTAYHSYLWICLVLLIHMGHFWSLLLRVRVVKAAEGGDVRHDSEQGRGVGTRPVDSDRTLSIALRPLNGPSSAGQGNGHTSQSHDAQQHTDSQTSNFRKVEPLSTDTSSRSWCGTRSRPRSSRDTHRNVSRPAHRPSHLLLADSMPAWLRHELTPMAYAPRVDLEDRDHGYLYMLLGYLVSVSAAAHVLYGTLLLSSLLFISLADAVGIVWRFGANTIVCRILLGYEITAMRENVSGVMAGKKKEDCHGAGSCGCRCGSRQTPASVDS</sequence>
<feature type="transmembrane region" description="Helical" evidence="2">
    <location>
        <begin position="379"/>
        <end position="401"/>
    </location>
</feature>
<protein>
    <submittedName>
        <fullName evidence="4">Uncharacterized protein</fullName>
    </submittedName>
</protein>
<name>A0A136ISA7_9PEZI</name>
<feature type="transmembrane region" description="Helical" evidence="2">
    <location>
        <begin position="215"/>
        <end position="234"/>
    </location>
</feature>
<feature type="signal peptide" evidence="3">
    <location>
        <begin position="1"/>
        <end position="25"/>
    </location>
</feature>
<keyword evidence="2" id="KW-0472">Membrane</keyword>
<evidence type="ECO:0000313" key="5">
    <source>
        <dbReference type="Proteomes" id="UP000070501"/>
    </source>
</evidence>
<keyword evidence="2" id="KW-0812">Transmembrane</keyword>
<proteinExistence type="predicted"/>
<feature type="region of interest" description="Disordered" evidence="1">
    <location>
        <begin position="273"/>
        <end position="344"/>
    </location>
</feature>
<keyword evidence="5" id="KW-1185">Reference proteome</keyword>
<feature type="compositionally biased region" description="Polar residues" evidence="1">
    <location>
        <begin position="312"/>
        <end position="322"/>
    </location>
</feature>
<organism evidence="4 5">
    <name type="scientific">Microdochium bolleyi</name>
    <dbReference type="NCBI Taxonomy" id="196109"/>
    <lineage>
        <taxon>Eukaryota</taxon>
        <taxon>Fungi</taxon>
        <taxon>Dikarya</taxon>
        <taxon>Ascomycota</taxon>
        <taxon>Pezizomycotina</taxon>
        <taxon>Sordariomycetes</taxon>
        <taxon>Xylariomycetidae</taxon>
        <taxon>Xylariales</taxon>
        <taxon>Microdochiaceae</taxon>
        <taxon>Microdochium</taxon>
    </lineage>
</organism>
<feature type="compositionally biased region" description="Polar residues" evidence="1">
    <location>
        <begin position="277"/>
        <end position="305"/>
    </location>
</feature>
<gene>
    <name evidence="4" type="ORF">Micbo1qcDRAFT_215502</name>
</gene>
<dbReference type="Proteomes" id="UP000070501">
    <property type="component" value="Unassembled WGS sequence"/>
</dbReference>
<evidence type="ECO:0000256" key="3">
    <source>
        <dbReference type="SAM" id="SignalP"/>
    </source>
</evidence>
<reference evidence="5" key="1">
    <citation type="submission" date="2016-02" db="EMBL/GenBank/DDBJ databases">
        <title>Draft genome sequence of Microdochium bolleyi, a fungal endophyte of beachgrass.</title>
        <authorList>
            <consortium name="DOE Joint Genome Institute"/>
            <person name="David A.S."/>
            <person name="May G."/>
            <person name="Haridas S."/>
            <person name="Lim J."/>
            <person name="Wang M."/>
            <person name="Labutti K."/>
            <person name="Lipzen A."/>
            <person name="Barry K."/>
            <person name="Grigoriev I.V."/>
        </authorList>
    </citation>
    <scope>NUCLEOTIDE SEQUENCE [LARGE SCALE GENOMIC DNA]</scope>
    <source>
        <strain evidence="5">J235TASD1</strain>
    </source>
</reference>
<dbReference type="OrthoDB" id="3009728at2759"/>
<evidence type="ECO:0000313" key="4">
    <source>
        <dbReference type="EMBL" id="KXJ87649.1"/>
    </source>
</evidence>